<name>A0A816G0M1_9BILA</name>
<dbReference type="Proteomes" id="UP000663834">
    <property type="component" value="Unassembled WGS sequence"/>
</dbReference>
<evidence type="ECO:0000313" key="3">
    <source>
        <dbReference type="Proteomes" id="UP000663834"/>
    </source>
</evidence>
<evidence type="ECO:0000256" key="1">
    <source>
        <dbReference type="SAM" id="MobiDB-lite"/>
    </source>
</evidence>
<feature type="region of interest" description="Disordered" evidence="1">
    <location>
        <begin position="159"/>
        <end position="201"/>
    </location>
</feature>
<dbReference type="EMBL" id="CAJNOW010018800">
    <property type="protein sequence ID" value="CAF1668141.1"/>
    <property type="molecule type" value="Genomic_DNA"/>
</dbReference>
<feature type="region of interest" description="Disordered" evidence="1">
    <location>
        <begin position="502"/>
        <end position="538"/>
    </location>
</feature>
<feature type="compositionally biased region" description="Polar residues" evidence="1">
    <location>
        <begin position="502"/>
        <end position="512"/>
    </location>
</feature>
<sequence length="887" mass="100929">MAAVQNHTKNHQKVSLSRRIATYIASMNLAKVFRRHHPKESTSPVRKISERPSFIHPFQGYPRPFSYHIPAIEQLSPSSLTKTSNVVPYRIGLTSDSTLLANGQTNENDDIVRLPVKNGKGHYPKSRKDPRSQSQLNANKRWLFRSMEALDEWKEKVFAQKSRTTDQSRSRSVENLADDDDALINKNPSTVQQHERATSPNRSIEAITNRVINSIGIHRKSTNSTSNATRSPALTIQKQSLFNHSNNVHNNLSKQCNNNNNNNNNEQHPSAILDFREISSVGFLHSRTQLNDNNENISLTTSENIITSINISDDGAVGVEDDEIISNLSCLTNGYDHNDDDDDDDQIQTSDAWDFGVTWLDSLKEQHSPQRKIQFYENLINLLEQDTLNIDELLVLRKILAKIWPINEITTKDSNSQLFSMESKPNISKSLSNLNQVKQRPKLPKMTHHTAQRCSTIIEPTLLTYEPLHEHNSGHTAKASSLLIAAKAKVCTVDNTNELISNQKQTSTSEQIYPQHLNPFDDETDITPSSESDRNANNDSIRRYFERLTLLETIYEKLNIESNKTPIESMNHPKILTQENVTELSLSSPTITQTIRPNEKQTGTTLDRRNYTRPYSSNKSDINKTILNKFIEMNVDGSGSVSSGKSSIKRRAPTAPHLSQNDKKKHQQQLNNNSNMFSLSSTDLNLTHKINQDIHSTSIGFKSYDEKHTKEPIENPAASCDENGHVFVYNCEPNPVHQEQPTVLPKKTERIQQWLSSCERKAELNMENNLSSLSQSTSPNTQLKMRCITKSKRPPSLSPQLYYEKNQPTVEINEIEPTRFRSCLKINLEKNEPANHQRSRPPSTTPKYYHQQKSFANANLNFTNDDNYFERNALSPSFHSDYQAVYL</sequence>
<gene>
    <name evidence="2" type="ORF">KQP761_LOCUS33601</name>
</gene>
<feature type="compositionally biased region" description="Basic and acidic residues" evidence="1">
    <location>
        <begin position="159"/>
        <end position="172"/>
    </location>
</feature>
<comment type="caution">
    <text evidence="2">The sequence shown here is derived from an EMBL/GenBank/DDBJ whole genome shotgun (WGS) entry which is preliminary data.</text>
</comment>
<protein>
    <submittedName>
        <fullName evidence="2">Uncharacterized protein</fullName>
    </submittedName>
</protein>
<feature type="region of interest" description="Disordered" evidence="1">
    <location>
        <begin position="829"/>
        <end position="848"/>
    </location>
</feature>
<proteinExistence type="predicted"/>
<reference evidence="2" key="1">
    <citation type="submission" date="2021-02" db="EMBL/GenBank/DDBJ databases">
        <authorList>
            <person name="Nowell W R."/>
        </authorList>
    </citation>
    <scope>NUCLEOTIDE SEQUENCE</scope>
</reference>
<feature type="region of interest" description="Disordered" evidence="1">
    <location>
        <begin position="638"/>
        <end position="669"/>
    </location>
</feature>
<feature type="region of interest" description="Disordered" evidence="1">
    <location>
        <begin position="102"/>
        <end position="137"/>
    </location>
</feature>
<feature type="compositionally biased region" description="Polar residues" evidence="1">
    <location>
        <begin position="186"/>
        <end position="201"/>
    </location>
</feature>
<feature type="compositionally biased region" description="Polar residues" evidence="1">
    <location>
        <begin position="836"/>
        <end position="848"/>
    </location>
</feature>
<dbReference type="AlphaFoldDB" id="A0A816G0M1"/>
<accession>A0A816G0M1</accession>
<dbReference type="OrthoDB" id="10012673at2759"/>
<organism evidence="2 3">
    <name type="scientific">Rotaria magnacalcarata</name>
    <dbReference type="NCBI Taxonomy" id="392030"/>
    <lineage>
        <taxon>Eukaryota</taxon>
        <taxon>Metazoa</taxon>
        <taxon>Spiralia</taxon>
        <taxon>Gnathifera</taxon>
        <taxon>Rotifera</taxon>
        <taxon>Eurotatoria</taxon>
        <taxon>Bdelloidea</taxon>
        <taxon>Philodinida</taxon>
        <taxon>Philodinidae</taxon>
        <taxon>Rotaria</taxon>
    </lineage>
</organism>
<feature type="region of interest" description="Disordered" evidence="1">
    <location>
        <begin position="598"/>
        <end position="618"/>
    </location>
</feature>
<evidence type="ECO:0000313" key="2">
    <source>
        <dbReference type="EMBL" id="CAF1668141.1"/>
    </source>
</evidence>